<organism evidence="3 4">
    <name type="scientific">Amblyomma americanum</name>
    <name type="common">Lone star tick</name>
    <dbReference type="NCBI Taxonomy" id="6943"/>
    <lineage>
        <taxon>Eukaryota</taxon>
        <taxon>Metazoa</taxon>
        <taxon>Ecdysozoa</taxon>
        <taxon>Arthropoda</taxon>
        <taxon>Chelicerata</taxon>
        <taxon>Arachnida</taxon>
        <taxon>Acari</taxon>
        <taxon>Parasitiformes</taxon>
        <taxon>Ixodida</taxon>
        <taxon>Ixodoidea</taxon>
        <taxon>Ixodidae</taxon>
        <taxon>Amblyomminae</taxon>
        <taxon>Amblyomma</taxon>
    </lineage>
</organism>
<evidence type="ECO:0008006" key="5">
    <source>
        <dbReference type="Google" id="ProtNLM"/>
    </source>
</evidence>
<feature type="compositionally biased region" description="Basic and acidic residues" evidence="1">
    <location>
        <begin position="237"/>
        <end position="262"/>
    </location>
</feature>
<feature type="compositionally biased region" description="Polar residues" evidence="1">
    <location>
        <begin position="226"/>
        <end position="236"/>
    </location>
</feature>
<feature type="signal peptide" evidence="2">
    <location>
        <begin position="1"/>
        <end position="22"/>
    </location>
</feature>
<reference evidence="3 4" key="1">
    <citation type="journal article" date="2023" name="Arcadia Sci">
        <title>De novo assembly of a long-read Amblyomma americanum tick genome.</title>
        <authorList>
            <person name="Chou S."/>
            <person name="Poskanzer K.E."/>
            <person name="Rollins M."/>
            <person name="Thuy-Boun P.S."/>
        </authorList>
    </citation>
    <scope>NUCLEOTIDE SEQUENCE [LARGE SCALE GENOMIC DNA]</scope>
    <source>
        <strain evidence="3">F_SG_1</strain>
        <tissue evidence="3">Salivary glands</tissue>
    </source>
</reference>
<name>A0AAQ4D3L7_AMBAM</name>
<dbReference type="EMBL" id="JARKHS020035626">
    <property type="protein sequence ID" value="KAK8757057.1"/>
    <property type="molecule type" value="Genomic_DNA"/>
</dbReference>
<evidence type="ECO:0000313" key="4">
    <source>
        <dbReference type="Proteomes" id="UP001321473"/>
    </source>
</evidence>
<feature type="compositionally biased region" description="Polar residues" evidence="1">
    <location>
        <begin position="268"/>
        <end position="296"/>
    </location>
</feature>
<evidence type="ECO:0000256" key="2">
    <source>
        <dbReference type="SAM" id="SignalP"/>
    </source>
</evidence>
<feature type="region of interest" description="Disordered" evidence="1">
    <location>
        <begin position="337"/>
        <end position="377"/>
    </location>
</feature>
<sequence>MSAGKVLALIVVVASFAIVAVAVSWCCWCVRSRFGSDKSIQAVKSVATVADTIDSSRAAKSSLSTFPTTTTTTMPPGPRATDIGPRVLTPAAEVDANAAKQSVPAIPSTILQSAESTRSSPTSADAVGALTGRGTSYATSSLKACYQDEIFRRPPVAESLQRRISKVDLFSCEDTALATAMDASFPEPGTDSVRRRTTAGADVKGAAGAEGYHPSDSRNKAARTATFASDSGTPSGKDTDTTRTVSEDQRVVSESDRQDLRCKRTGQKSDITSGTGTASQQKSPATDSCVQPSSRIVSGPESPVVASEGVFHTVQQFEGSSPPYQDTLDGASCSARSAQISTALERKNERASRSSKDPTMPEKVTEVSPGFQTPMDSEKHQFKASLRVVGGKMADPQFEPFKIFFDQMPQHIKAPVNCYSFVLLVMIPPAAF</sequence>
<accession>A0AAQ4D3L7</accession>
<dbReference type="Proteomes" id="UP001321473">
    <property type="component" value="Unassembled WGS sequence"/>
</dbReference>
<feature type="chain" id="PRO_5042962685" description="Secreted protein" evidence="2">
    <location>
        <begin position="23"/>
        <end position="432"/>
    </location>
</feature>
<proteinExistence type="predicted"/>
<feature type="region of interest" description="Disordered" evidence="1">
    <location>
        <begin position="181"/>
        <end position="304"/>
    </location>
</feature>
<keyword evidence="4" id="KW-1185">Reference proteome</keyword>
<keyword evidence="2" id="KW-0732">Signal</keyword>
<evidence type="ECO:0000256" key="1">
    <source>
        <dbReference type="SAM" id="MobiDB-lite"/>
    </source>
</evidence>
<dbReference type="AlphaFoldDB" id="A0AAQ4D3L7"/>
<feature type="compositionally biased region" description="Basic and acidic residues" evidence="1">
    <location>
        <begin position="344"/>
        <end position="365"/>
    </location>
</feature>
<protein>
    <recommendedName>
        <fullName evidence="5">Secreted protein</fullName>
    </recommendedName>
</protein>
<evidence type="ECO:0000313" key="3">
    <source>
        <dbReference type="EMBL" id="KAK8757057.1"/>
    </source>
</evidence>
<comment type="caution">
    <text evidence="3">The sequence shown here is derived from an EMBL/GenBank/DDBJ whole genome shotgun (WGS) entry which is preliminary data.</text>
</comment>
<gene>
    <name evidence="3" type="ORF">V5799_000238</name>
</gene>